<name>A0A0C9YK58_9AGAM</name>
<evidence type="ECO:0000313" key="3">
    <source>
        <dbReference type="Proteomes" id="UP000054018"/>
    </source>
</evidence>
<dbReference type="AlphaFoldDB" id="A0A0C9YK58"/>
<dbReference type="EMBL" id="KN833709">
    <property type="protein sequence ID" value="KIK25355.1"/>
    <property type="molecule type" value="Genomic_DNA"/>
</dbReference>
<gene>
    <name evidence="2" type="ORF">PISMIDRAFT_349986</name>
</gene>
<reference evidence="3" key="2">
    <citation type="submission" date="2015-01" db="EMBL/GenBank/DDBJ databases">
        <title>Evolutionary Origins and Diversification of the Mycorrhizal Mutualists.</title>
        <authorList>
            <consortium name="DOE Joint Genome Institute"/>
            <consortium name="Mycorrhizal Genomics Consortium"/>
            <person name="Kohler A."/>
            <person name="Kuo A."/>
            <person name="Nagy L.G."/>
            <person name="Floudas D."/>
            <person name="Copeland A."/>
            <person name="Barry K.W."/>
            <person name="Cichocki N."/>
            <person name="Veneault-Fourrey C."/>
            <person name="LaButti K."/>
            <person name="Lindquist E.A."/>
            <person name="Lipzen A."/>
            <person name="Lundell T."/>
            <person name="Morin E."/>
            <person name="Murat C."/>
            <person name="Riley R."/>
            <person name="Ohm R."/>
            <person name="Sun H."/>
            <person name="Tunlid A."/>
            <person name="Henrissat B."/>
            <person name="Grigoriev I.V."/>
            <person name="Hibbett D.S."/>
            <person name="Martin F."/>
        </authorList>
    </citation>
    <scope>NUCLEOTIDE SEQUENCE [LARGE SCALE GENOMIC DNA]</scope>
    <source>
        <strain evidence="3">441</strain>
    </source>
</reference>
<evidence type="ECO:0000313" key="2">
    <source>
        <dbReference type="EMBL" id="KIK25355.1"/>
    </source>
</evidence>
<feature type="region of interest" description="Disordered" evidence="1">
    <location>
        <begin position="82"/>
        <end position="102"/>
    </location>
</feature>
<protein>
    <submittedName>
        <fullName evidence="2">Uncharacterized protein</fullName>
    </submittedName>
</protein>
<accession>A0A0C9YK58</accession>
<proteinExistence type="predicted"/>
<dbReference type="Proteomes" id="UP000054018">
    <property type="component" value="Unassembled WGS sequence"/>
</dbReference>
<dbReference type="HOGENOM" id="CLU_1787584_0_0_1"/>
<reference evidence="2 3" key="1">
    <citation type="submission" date="2014-04" db="EMBL/GenBank/DDBJ databases">
        <authorList>
            <consortium name="DOE Joint Genome Institute"/>
            <person name="Kuo A."/>
            <person name="Kohler A."/>
            <person name="Costa M.D."/>
            <person name="Nagy L.G."/>
            <person name="Floudas D."/>
            <person name="Copeland A."/>
            <person name="Barry K.W."/>
            <person name="Cichocki N."/>
            <person name="Veneault-Fourrey C."/>
            <person name="LaButti K."/>
            <person name="Lindquist E.A."/>
            <person name="Lipzen A."/>
            <person name="Lundell T."/>
            <person name="Morin E."/>
            <person name="Murat C."/>
            <person name="Sun H."/>
            <person name="Tunlid A."/>
            <person name="Henrissat B."/>
            <person name="Grigoriev I.V."/>
            <person name="Hibbett D.S."/>
            <person name="Martin F."/>
            <person name="Nordberg H.P."/>
            <person name="Cantor M.N."/>
            <person name="Hua S.X."/>
        </authorList>
    </citation>
    <scope>NUCLEOTIDE SEQUENCE [LARGE SCALE GENOMIC DNA]</scope>
    <source>
        <strain evidence="2 3">441</strain>
    </source>
</reference>
<keyword evidence="3" id="KW-1185">Reference proteome</keyword>
<evidence type="ECO:0000256" key="1">
    <source>
        <dbReference type="SAM" id="MobiDB-lite"/>
    </source>
</evidence>
<organism evidence="2 3">
    <name type="scientific">Pisolithus microcarpus 441</name>
    <dbReference type="NCBI Taxonomy" id="765257"/>
    <lineage>
        <taxon>Eukaryota</taxon>
        <taxon>Fungi</taxon>
        <taxon>Dikarya</taxon>
        <taxon>Basidiomycota</taxon>
        <taxon>Agaricomycotina</taxon>
        <taxon>Agaricomycetes</taxon>
        <taxon>Agaricomycetidae</taxon>
        <taxon>Boletales</taxon>
        <taxon>Sclerodermatineae</taxon>
        <taxon>Pisolithaceae</taxon>
        <taxon>Pisolithus</taxon>
    </lineage>
</organism>
<sequence length="145" mass="16583">MTLTTVCNEGRGKRCVVTNSTTKLTVELRRRMRASLRPFDSKNPSCPFLTHSSRSLSHSSRFPFAGPAQHFQWQIHTNKVDPSDRWNPGKHPTLARNPTSNGSHYRNTKIIWFSAHDMRQVMIARVRYRAADQIQAYNNTGSLGE</sequence>